<sequence>MTCGNQRKLAHKKNMKKQSNSVKGKHQDDGLSAAARKQRVSEIMQQKQQKANEKKKEPK</sequence>
<proteinExistence type="predicted"/>
<dbReference type="RefSeq" id="XP_045140878.1">
    <property type="nucleotide sequence ID" value="XM_045284943.1"/>
</dbReference>
<organism evidence="1 2">
    <name type="scientific">Echinops telfairi</name>
    <name type="common">Lesser hedgehog tenrec</name>
    <dbReference type="NCBI Taxonomy" id="9371"/>
    <lineage>
        <taxon>Eukaryota</taxon>
        <taxon>Metazoa</taxon>
        <taxon>Chordata</taxon>
        <taxon>Craniata</taxon>
        <taxon>Vertebrata</taxon>
        <taxon>Euteleostomi</taxon>
        <taxon>Mammalia</taxon>
        <taxon>Eutheria</taxon>
        <taxon>Afrotheria</taxon>
        <taxon>Tenrecidae</taxon>
        <taxon>Tenrecinae</taxon>
        <taxon>Echinops</taxon>
    </lineage>
</organism>
<dbReference type="Proteomes" id="UP000694863">
    <property type="component" value="Unplaced"/>
</dbReference>
<evidence type="ECO:0000313" key="2">
    <source>
        <dbReference type="RefSeq" id="XP_045140878.1"/>
    </source>
</evidence>
<reference evidence="2" key="1">
    <citation type="submission" date="2025-08" db="UniProtKB">
        <authorList>
            <consortium name="RefSeq"/>
        </authorList>
    </citation>
    <scope>IDENTIFICATION</scope>
</reference>
<gene>
    <name evidence="2" type="primary">LOC101654131</name>
</gene>
<name>A0AC55CRK3_ECHTE</name>
<accession>A0AC55CRK3</accession>
<evidence type="ECO:0000313" key="1">
    <source>
        <dbReference type="Proteomes" id="UP000694863"/>
    </source>
</evidence>
<keyword evidence="1" id="KW-1185">Reference proteome</keyword>
<protein>
    <submittedName>
        <fullName evidence="2">Small EDRK-rich factor 2-like</fullName>
    </submittedName>
</protein>